<gene>
    <name evidence="1" type="ORF">QFC20_006912</name>
</gene>
<name>A0ACC2V4Q8_9TREE</name>
<reference evidence="1" key="1">
    <citation type="submission" date="2023-04" db="EMBL/GenBank/DDBJ databases">
        <title>Draft Genome sequencing of Naganishia species isolated from polar environments using Oxford Nanopore Technology.</title>
        <authorList>
            <person name="Leo P."/>
            <person name="Venkateswaran K."/>
        </authorList>
    </citation>
    <scope>NUCLEOTIDE SEQUENCE</scope>
    <source>
        <strain evidence="1">MNA-CCFEE 5262</strain>
    </source>
</reference>
<evidence type="ECO:0000313" key="1">
    <source>
        <dbReference type="EMBL" id="KAJ9094344.1"/>
    </source>
</evidence>
<comment type="caution">
    <text evidence="1">The sequence shown here is derived from an EMBL/GenBank/DDBJ whole genome shotgun (WGS) entry which is preliminary data.</text>
</comment>
<protein>
    <submittedName>
        <fullName evidence="1">Uncharacterized protein</fullName>
    </submittedName>
</protein>
<organism evidence="1 2">
    <name type="scientific">Naganishia adeliensis</name>
    <dbReference type="NCBI Taxonomy" id="92952"/>
    <lineage>
        <taxon>Eukaryota</taxon>
        <taxon>Fungi</taxon>
        <taxon>Dikarya</taxon>
        <taxon>Basidiomycota</taxon>
        <taxon>Agaricomycotina</taxon>
        <taxon>Tremellomycetes</taxon>
        <taxon>Filobasidiales</taxon>
        <taxon>Filobasidiaceae</taxon>
        <taxon>Naganishia</taxon>
    </lineage>
</organism>
<proteinExistence type="predicted"/>
<accession>A0ACC2V4Q8</accession>
<dbReference type="Proteomes" id="UP001230649">
    <property type="component" value="Unassembled WGS sequence"/>
</dbReference>
<dbReference type="EMBL" id="JASBWS010000139">
    <property type="protein sequence ID" value="KAJ9094344.1"/>
    <property type="molecule type" value="Genomic_DNA"/>
</dbReference>
<sequence>MASLANFKLLESETALAFMDVGPIAKGHHARTLTDLPDDQMVDILPFTKKLAQAAGGENWNLLQNNGRWAHQVVDHVHFHMIPKPVEDKSAGLGIEWPSQNMKMDDVKAVYEELKGKLE</sequence>
<evidence type="ECO:0000313" key="2">
    <source>
        <dbReference type="Proteomes" id="UP001230649"/>
    </source>
</evidence>
<keyword evidence="2" id="KW-1185">Reference proteome</keyword>